<sequence>MRKILVWPRPVFLTSLGIGVTYGLMARLIFGLRLVQDYFEVMSTTFIFLVPVVVGFLAVYLAPPEDTSRFRSWVTLPWTACFLTVFTTLLLAWEGIICIIVWLPVLMLMSSLGGVGAGMLKRKTDHTHTPGLILPAVALLPFVLAPLEQQLAPPLMYRTAHTSILIRSTPDKIWPYIKEVAPITSAEQGFSWAHLIGFPKPIEARLEGNGVGAIRYATFEGGVLFIESVTAWEPDHFLSFTIQPDPYIPPTTFDEHVVVGGPYFDVLSGTYRIEDRGDGTCRLHLSSRQRLSTRFNPYTQLWTRFFMNDIQDHILQVIQRRCETATR</sequence>
<dbReference type="EMBL" id="FNFO01000011">
    <property type="protein sequence ID" value="SDM19747.1"/>
    <property type="molecule type" value="Genomic_DNA"/>
</dbReference>
<evidence type="ECO:0000313" key="3">
    <source>
        <dbReference type="Proteomes" id="UP000198510"/>
    </source>
</evidence>
<evidence type="ECO:0008006" key="4">
    <source>
        <dbReference type="Google" id="ProtNLM"/>
    </source>
</evidence>
<dbReference type="SUPFAM" id="SSF55961">
    <property type="entry name" value="Bet v1-like"/>
    <property type="match status" value="1"/>
</dbReference>
<reference evidence="2 3" key="1">
    <citation type="submission" date="2016-10" db="EMBL/GenBank/DDBJ databases">
        <authorList>
            <person name="de Groot N.N."/>
        </authorList>
    </citation>
    <scope>NUCLEOTIDE SEQUENCE [LARGE SCALE GENOMIC DNA]</scope>
    <source>
        <strain evidence="2 3">DSM 25186</strain>
    </source>
</reference>
<accession>A0A1G9RA55</accession>
<keyword evidence="1" id="KW-0472">Membrane</keyword>
<dbReference type="RefSeq" id="WP_218127162.1">
    <property type="nucleotide sequence ID" value="NZ_FNFO01000011.1"/>
</dbReference>
<evidence type="ECO:0000313" key="2">
    <source>
        <dbReference type="EMBL" id="SDM19747.1"/>
    </source>
</evidence>
<proteinExistence type="predicted"/>
<gene>
    <name evidence="2" type="ORF">SAMN05421823_11179</name>
</gene>
<dbReference type="AlphaFoldDB" id="A0A1G9RA55"/>
<dbReference type="Gene3D" id="3.30.530.20">
    <property type="match status" value="1"/>
</dbReference>
<dbReference type="Proteomes" id="UP000198510">
    <property type="component" value="Unassembled WGS sequence"/>
</dbReference>
<keyword evidence="3" id="KW-1185">Reference proteome</keyword>
<dbReference type="STRING" id="1075417.SAMN05421823_11179"/>
<feature type="transmembrane region" description="Helical" evidence="1">
    <location>
        <begin position="99"/>
        <end position="120"/>
    </location>
</feature>
<organism evidence="2 3">
    <name type="scientific">Catalinimonas alkaloidigena</name>
    <dbReference type="NCBI Taxonomy" id="1075417"/>
    <lineage>
        <taxon>Bacteria</taxon>
        <taxon>Pseudomonadati</taxon>
        <taxon>Bacteroidota</taxon>
        <taxon>Cytophagia</taxon>
        <taxon>Cytophagales</taxon>
        <taxon>Catalimonadaceae</taxon>
        <taxon>Catalinimonas</taxon>
    </lineage>
</organism>
<feature type="transmembrane region" description="Helical" evidence="1">
    <location>
        <begin position="73"/>
        <end position="93"/>
    </location>
</feature>
<dbReference type="InterPro" id="IPR023393">
    <property type="entry name" value="START-like_dom_sf"/>
</dbReference>
<evidence type="ECO:0000256" key="1">
    <source>
        <dbReference type="SAM" id="Phobius"/>
    </source>
</evidence>
<feature type="transmembrane region" description="Helical" evidence="1">
    <location>
        <begin position="41"/>
        <end position="61"/>
    </location>
</feature>
<feature type="transmembrane region" description="Helical" evidence="1">
    <location>
        <begin position="132"/>
        <end position="147"/>
    </location>
</feature>
<feature type="transmembrane region" description="Helical" evidence="1">
    <location>
        <begin position="12"/>
        <end position="35"/>
    </location>
</feature>
<keyword evidence="1" id="KW-1133">Transmembrane helix</keyword>
<keyword evidence="1" id="KW-0812">Transmembrane</keyword>
<protein>
    <recommendedName>
        <fullName evidence="4">Polyketide cyclase / dehydrase and lipid transport</fullName>
    </recommendedName>
</protein>
<name>A0A1G9RA55_9BACT</name>